<proteinExistence type="predicted"/>
<name>A0ABV4BRZ2_9CLOT</name>
<evidence type="ECO:0000313" key="2">
    <source>
        <dbReference type="Proteomes" id="UP001564657"/>
    </source>
</evidence>
<comment type="caution">
    <text evidence="1">The sequence shown here is derived from an EMBL/GenBank/DDBJ whole genome shotgun (WGS) entry which is preliminary data.</text>
</comment>
<evidence type="ECO:0000313" key="1">
    <source>
        <dbReference type="EMBL" id="MEY8001554.1"/>
    </source>
</evidence>
<reference evidence="1 2" key="1">
    <citation type="submission" date="2024-08" db="EMBL/GenBank/DDBJ databases">
        <title>Clostridium lapicellarii sp. nov., and Clostridium renhuaiense sp. nov., two species isolated from the mud in a fermentation cellar used for producing sauce-flavour Chinese liquors.</title>
        <authorList>
            <person name="Yang F."/>
            <person name="Wang H."/>
            <person name="Chen L.Q."/>
            <person name="Zhou N."/>
            <person name="Lu J.J."/>
            <person name="Pu X.X."/>
            <person name="Wan B."/>
            <person name="Wang L."/>
            <person name="Liu S.J."/>
        </authorList>
    </citation>
    <scope>NUCLEOTIDE SEQUENCE [LARGE SCALE GENOMIC DNA]</scope>
    <source>
        <strain evidence="1 2">MT-5</strain>
    </source>
</reference>
<dbReference type="Proteomes" id="UP001564657">
    <property type="component" value="Unassembled WGS sequence"/>
</dbReference>
<protein>
    <submittedName>
        <fullName evidence="1">Uncharacterized protein</fullName>
    </submittedName>
</protein>
<sequence>MDESTERRTKKAVELYFSGYSAKEAVEQARHWNMDNEAQVYNEDTGEIYKDAEMLTDAELKEFLKNI</sequence>
<dbReference type="EMBL" id="JBGEWD010000021">
    <property type="protein sequence ID" value="MEY8001554.1"/>
    <property type="molecule type" value="Genomic_DNA"/>
</dbReference>
<accession>A0ABV4BRZ2</accession>
<keyword evidence="2" id="KW-1185">Reference proteome</keyword>
<gene>
    <name evidence="1" type="ORF">AB8U03_15400</name>
</gene>
<dbReference type="RefSeq" id="WP_369705447.1">
    <property type="nucleotide sequence ID" value="NZ_JBGEWD010000021.1"/>
</dbReference>
<organism evidence="1 2">
    <name type="scientific">Clostridium moutaii</name>
    <dbReference type="NCBI Taxonomy" id="3240932"/>
    <lineage>
        <taxon>Bacteria</taxon>
        <taxon>Bacillati</taxon>
        <taxon>Bacillota</taxon>
        <taxon>Clostridia</taxon>
        <taxon>Eubacteriales</taxon>
        <taxon>Clostridiaceae</taxon>
        <taxon>Clostridium</taxon>
    </lineage>
</organism>